<comment type="caution">
    <text evidence="6">The sequence shown here is derived from an EMBL/GenBank/DDBJ whole genome shotgun (WGS) entry which is preliminary data.</text>
</comment>
<protein>
    <submittedName>
        <fullName evidence="6">PHD finger protein 14</fullName>
    </submittedName>
</protein>
<dbReference type="GO" id="GO:0006357">
    <property type="term" value="P:regulation of transcription by RNA polymerase II"/>
    <property type="evidence" value="ECO:0007669"/>
    <property type="project" value="TreeGrafter"/>
</dbReference>
<organism evidence="6 7">
    <name type="scientific">Fasciolopsis buskii</name>
    <dbReference type="NCBI Taxonomy" id="27845"/>
    <lineage>
        <taxon>Eukaryota</taxon>
        <taxon>Metazoa</taxon>
        <taxon>Spiralia</taxon>
        <taxon>Lophotrochozoa</taxon>
        <taxon>Platyhelminthes</taxon>
        <taxon>Trematoda</taxon>
        <taxon>Digenea</taxon>
        <taxon>Plagiorchiida</taxon>
        <taxon>Echinostomata</taxon>
        <taxon>Echinostomatoidea</taxon>
        <taxon>Fasciolidae</taxon>
        <taxon>Fasciolopsis</taxon>
    </lineage>
</organism>
<evidence type="ECO:0000259" key="5">
    <source>
        <dbReference type="PROSITE" id="PS51805"/>
    </source>
</evidence>
<feature type="region of interest" description="Disordered" evidence="4">
    <location>
        <begin position="1"/>
        <end position="115"/>
    </location>
</feature>
<evidence type="ECO:0000256" key="3">
    <source>
        <dbReference type="ARBA" id="ARBA00022833"/>
    </source>
</evidence>
<name>A0A8E0S914_9TREM</name>
<dbReference type="Proteomes" id="UP000728185">
    <property type="component" value="Unassembled WGS sequence"/>
</dbReference>
<keyword evidence="3" id="KW-0862">Zinc</keyword>
<dbReference type="EMBL" id="LUCM01001165">
    <property type="protein sequence ID" value="KAA0199362.1"/>
    <property type="molecule type" value="Genomic_DNA"/>
</dbReference>
<dbReference type="Pfam" id="PF13832">
    <property type="entry name" value="zf-HC5HC2H_2"/>
    <property type="match status" value="1"/>
</dbReference>
<dbReference type="InterPro" id="IPR011011">
    <property type="entry name" value="Znf_FYVE_PHD"/>
</dbReference>
<accession>A0A8E0S914</accession>
<dbReference type="InterPro" id="IPR050701">
    <property type="entry name" value="Histone_Mod_Regulator"/>
</dbReference>
<dbReference type="InterPro" id="IPR034732">
    <property type="entry name" value="EPHD"/>
</dbReference>
<dbReference type="GO" id="GO:0008270">
    <property type="term" value="F:zinc ion binding"/>
    <property type="evidence" value="ECO:0007669"/>
    <property type="project" value="UniProtKB-KW"/>
</dbReference>
<evidence type="ECO:0000256" key="4">
    <source>
        <dbReference type="SAM" id="MobiDB-lite"/>
    </source>
</evidence>
<dbReference type="AlphaFoldDB" id="A0A8E0S914"/>
<evidence type="ECO:0000313" key="6">
    <source>
        <dbReference type="EMBL" id="KAA0199362.1"/>
    </source>
</evidence>
<feature type="non-terminal residue" evidence="6">
    <location>
        <position position="1"/>
    </location>
</feature>
<dbReference type="PANTHER" id="PTHR13793:SF150">
    <property type="entry name" value="PHD FINGER PROTEIN 14"/>
    <property type="match status" value="1"/>
</dbReference>
<feature type="domain" description="PHD-type" evidence="5">
    <location>
        <begin position="218"/>
        <end position="335"/>
    </location>
</feature>
<dbReference type="OrthoDB" id="6287393at2759"/>
<feature type="compositionally biased region" description="Acidic residues" evidence="4">
    <location>
        <begin position="21"/>
        <end position="56"/>
    </location>
</feature>
<feature type="region of interest" description="Disordered" evidence="4">
    <location>
        <begin position="351"/>
        <end position="386"/>
    </location>
</feature>
<dbReference type="InterPro" id="IPR013083">
    <property type="entry name" value="Znf_RING/FYVE/PHD"/>
</dbReference>
<sequence>RRDPSKRQIKPVSSSQFALFDELDSDSDSEYVCDEKDDEGDSDVEESDDSQSDSESDVANSSSDKSSEDSQKSAVAEVNDVNRELEDIPTSQEAPKDADAKSKERSSTEHCPDSIVTSAAKPRSKAVSYKEDFLICMVCLGDKNDPNDELIECDGCGIVVHEGWHFNFDRPFSDCYKVVDSIFMSSGSSSSSTDAWFCEACLAGVFDPVGVVYYVSTFQLCELCPSTNGAFKRTDNNRWVHLICALYTPGVAFNDPESLMDVTLTELSPKSWSAHECSLCEEQFFAWTGVCIACDAGLCRTFFHVTCAQKHGLLSEPAVDENTVDPFFAQCRQHTDKTVARHRRRNYLTAMSRLRKRSQTNSEGLASNGFGSPLHAGNPDDPKLSHHLEPRIQRKLENFRNLYEELLRIREKPYGKSSLDVVTVLIFSDLESMEITAQLDEFTSRRTALHNNTRHLMSSLQNLLSVSLVIIVL</sequence>
<proteinExistence type="predicted"/>
<dbReference type="CDD" id="cd15561">
    <property type="entry name" value="PHD1_PHF14"/>
    <property type="match status" value="1"/>
</dbReference>
<evidence type="ECO:0000256" key="2">
    <source>
        <dbReference type="ARBA" id="ARBA00022771"/>
    </source>
</evidence>
<keyword evidence="2" id="KW-0863">Zinc-finger</keyword>
<evidence type="ECO:0000256" key="1">
    <source>
        <dbReference type="ARBA" id="ARBA00022723"/>
    </source>
</evidence>
<dbReference type="SUPFAM" id="SSF57903">
    <property type="entry name" value="FYVE/PHD zinc finger"/>
    <property type="match status" value="1"/>
</dbReference>
<dbReference type="InterPro" id="IPR001965">
    <property type="entry name" value="Znf_PHD"/>
</dbReference>
<evidence type="ECO:0000313" key="7">
    <source>
        <dbReference type="Proteomes" id="UP000728185"/>
    </source>
</evidence>
<dbReference type="PROSITE" id="PS51805">
    <property type="entry name" value="EPHD"/>
    <property type="match status" value="1"/>
</dbReference>
<keyword evidence="1" id="KW-0479">Metal-binding</keyword>
<gene>
    <name evidence="6" type="ORF">FBUS_00210</name>
</gene>
<reference evidence="6" key="1">
    <citation type="submission" date="2019-05" db="EMBL/GenBank/DDBJ databases">
        <title>Annotation for the trematode Fasciolopsis buski.</title>
        <authorList>
            <person name="Choi Y.-J."/>
        </authorList>
    </citation>
    <scope>NUCLEOTIDE SEQUENCE</scope>
    <source>
        <strain evidence="6">HT</strain>
        <tissue evidence="6">Whole worm</tissue>
    </source>
</reference>
<keyword evidence="7" id="KW-1185">Reference proteome</keyword>
<dbReference type="SMART" id="SM00249">
    <property type="entry name" value="PHD"/>
    <property type="match status" value="2"/>
</dbReference>
<dbReference type="CDD" id="cd15674">
    <property type="entry name" value="ePHD_PHF14"/>
    <property type="match status" value="1"/>
</dbReference>
<dbReference type="Gene3D" id="3.30.40.10">
    <property type="entry name" value="Zinc/RING finger domain, C3HC4 (zinc finger)"/>
    <property type="match status" value="2"/>
</dbReference>
<dbReference type="PANTHER" id="PTHR13793">
    <property type="entry name" value="PHD FINGER PROTEINS"/>
    <property type="match status" value="1"/>
</dbReference>
<feature type="compositionally biased region" description="Basic and acidic residues" evidence="4">
    <location>
        <begin position="94"/>
        <end position="112"/>
    </location>
</feature>